<keyword evidence="4" id="KW-1185">Reference proteome</keyword>
<comment type="similarity">
    <text evidence="1 2">Belongs to the ArsC family.</text>
</comment>
<dbReference type="RefSeq" id="WP_166846105.1">
    <property type="nucleotide sequence ID" value="NZ_JAAONY010000002.1"/>
</dbReference>
<dbReference type="FunCoup" id="A0A7X0JU51">
    <property type="interactions" value="131"/>
</dbReference>
<sequence>MAITLYGIPNCDTVKKARNWLEQENIAYQFHDFRKDGLESAQVEQWIDELGWETLVNKRSTSWKALDDNQRKSMDAKSALAAILESPTLIKRPLLDNGKSRNVGFKAADYEQILKT</sequence>
<dbReference type="PANTHER" id="PTHR30041:SF8">
    <property type="entry name" value="PROTEIN YFFB"/>
    <property type="match status" value="1"/>
</dbReference>
<proteinExistence type="inferred from homology"/>
<accession>A0A7X0JU51</accession>
<dbReference type="SUPFAM" id="SSF52833">
    <property type="entry name" value="Thioredoxin-like"/>
    <property type="match status" value="1"/>
</dbReference>
<evidence type="ECO:0000313" key="3">
    <source>
        <dbReference type="EMBL" id="MBB6522335.1"/>
    </source>
</evidence>
<dbReference type="Proteomes" id="UP000528457">
    <property type="component" value="Unassembled WGS sequence"/>
</dbReference>
<comment type="caution">
    <text evidence="3">The sequence shown here is derived from an EMBL/GenBank/DDBJ whole genome shotgun (WGS) entry which is preliminary data.</text>
</comment>
<dbReference type="CDD" id="cd03035">
    <property type="entry name" value="ArsC_Yffb"/>
    <property type="match status" value="1"/>
</dbReference>
<evidence type="ECO:0000313" key="4">
    <source>
        <dbReference type="Proteomes" id="UP000528457"/>
    </source>
</evidence>
<dbReference type="InterPro" id="IPR036249">
    <property type="entry name" value="Thioredoxin-like_sf"/>
</dbReference>
<dbReference type="InParanoid" id="A0A7X0JU51"/>
<name>A0A7X0JU51_9GAMM</name>
<dbReference type="Pfam" id="PF03960">
    <property type="entry name" value="ArsC"/>
    <property type="match status" value="1"/>
</dbReference>
<dbReference type="PROSITE" id="PS51353">
    <property type="entry name" value="ARSC"/>
    <property type="match status" value="1"/>
</dbReference>
<evidence type="ECO:0000256" key="1">
    <source>
        <dbReference type="ARBA" id="ARBA00007198"/>
    </source>
</evidence>
<dbReference type="InterPro" id="IPR006660">
    <property type="entry name" value="Arsenate_reductase-like"/>
</dbReference>
<dbReference type="PANTHER" id="PTHR30041">
    <property type="entry name" value="ARSENATE REDUCTASE"/>
    <property type="match status" value="1"/>
</dbReference>
<dbReference type="InterPro" id="IPR006504">
    <property type="entry name" value="Tscrpt_reg_Spx/MgsR"/>
</dbReference>
<dbReference type="NCBIfam" id="TIGR01617">
    <property type="entry name" value="arsC_related"/>
    <property type="match status" value="1"/>
</dbReference>
<protein>
    <submittedName>
        <fullName evidence="3">Spx/MgsR family transcriptional regulator</fullName>
    </submittedName>
</protein>
<dbReference type="NCBIfam" id="NF008107">
    <property type="entry name" value="PRK10853.1"/>
    <property type="match status" value="1"/>
</dbReference>
<gene>
    <name evidence="3" type="ORF">HNR48_002620</name>
</gene>
<dbReference type="AlphaFoldDB" id="A0A7X0JU51"/>
<dbReference type="EMBL" id="JACHHT010000002">
    <property type="protein sequence ID" value="MBB6522335.1"/>
    <property type="molecule type" value="Genomic_DNA"/>
</dbReference>
<reference evidence="3 4" key="1">
    <citation type="submission" date="2020-08" db="EMBL/GenBank/DDBJ databases">
        <title>Genomic Encyclopedia of Type Strains, Phase IV (KMG-IV): sequencing the most valuable type-strain genomes for metagenomic binning, comparative biology and taxonomic classification.</title>
        <authorList>
            <person name="Goeker M."/>
        </authorList>
    </citation>
    <scope>NUCLEOTIDE SEQUENCE [LARGE SCALE GENOMIC DNA]</scope>
    <source>
        <strain evidence="3 4">DSM 22368</strain>
    </source>
</reference>
<dbReference type="Gene3D" id="3.40.30.10">
    <property type="entry name" value="Glutaredoxin"/>
    <property type="match status" value="1"/>
</dbReference>
<evidence type="ECO:0000256" key="2">
    <source>
        <dbReference type="PROSITE-ProRule" id="PRU01282"/>
    </source>
</evidence>
<organism evidence="3 4">
    <name type="scientific">Pseudoteredinibacter isoporae</name>
    <dbReference type="NCBI Taxonomy" id="570281"/>
    <lineage>
        <taxon>Bacteria</taxon>
        <taxon>Pseudomonadati</taxon>
        <taxon>Pseudomonadota</taxon>
        <taxon>Gammaproteobacteria</taxon>
        <taxon>Cellvibrionales</taxon>
        <taxon>Cellvibrionaceae</taxon>
        <taxon>Pseudoteredinibacter</taxon>
    </lineage>
</organism>